<dbReference type="EMBL" id="JAFJZO010000036">
    <property type="protein sequence ID" value="KAG5489939.1"/>
    <property type="molecule type" value="Genomic_DNA"/>
</dbReference>
<proteinExistence type="predicted"/>
<dbReference type="SMART" id="SM00271">
    <property type="entry name" value="DnaJ"/>
    <property type="match status" value="1"/>
</dbReference>
<dbReference type="InterPro" id="IPR018253">
    <property type="entry name" value="DnaJ_domain_CS"/>
</dbReference>
<dbReference type="InterPro" id="IPR036869">
    <property type="entry name" value="J_dom_sf"/>
</dbReference>
<sequence>MRLSDIDEDDSATESPRSALVIAQGPPPASPAGALTAPAMVTVADSCTKKSHQNHTCRDGSVLDDLFGSIGVNVPPSSLGGCALSVSSAPAAPVTQKTTPTAAAATSSDVLNDLFASPTLSSASKSAIPTKAGETYARIYVDGNGGGVDDGVTNLLDLSKPTKKERYNNAESFLEAFERQGKKIGSAGGCTDKSETLADLTRNKDDNKVRARLLALMNYYDVLGVAPTASEEEIRRSYKKKALELHPDRVGRDQTQEEAELFKVITKANEVLSDAEKRRVYDAALATGAGQPAVSSSATDWWTHVQI</sequence>
<dbReference type="PROSITE" id="PS50076">
    <property type="entry name" value="DNAJ_2"/>
    <property type="match status" value="1"/>
</dbReference>
<dbReference type="AlphaFoldDB" id="A0A836HEE0"/>
<comment type="caution">
    <text evidence="3">The sequence shown here is derived from an EMBL/GenBank/DDBJ whole genome shotgun (WGS) entry which is preliminary data.</text>
</comment>
<evidence type="ECO:0000256" key="1">
    <source>
        <dbReference type="SAM" id="MobiDB-lite"/>
    </source>
</evidence>
<dbReference type="SUPFAM" id="SSF46565">
    <property type="entry name" value="Chaperone J-domain"/>
    <property type="match status" value="1"/>
</dbReference>
<evidence type="ECO:0000313" key="4">
    <source>
        <dbReference type="Proteomes" id="UP000674318"/>
    </source>
</evidence>
<dbReference type="OrthoDB" id="10250354at2759"/>
<accession>A0A836HEE0</accession>
<keyword evidence="4" id="KW-1185">Reference proteome</keyword>
<gene>
    <name evidence="3" type="ORF">JKF63_00057</name>
</gene>
<dbReference type="PANTHER" id="PTHR24074">
    <property type="entry name" value="CO-CHAPERONE PROTEIN DJLA"/>
    <property type="match status" value="1"/>
</dbReference>
<reference evidence="3 4" key="1">
    <citation type="submission" date="2021-02" db="EMBL/GenBank/DDBJ databases">
        <title>Porcisia hertigi Genome sequencing and assembly.</title>
        <authorList>
            <person name="Almutairi H."/>
            <person name="Gatherer D."/>
        </authorList>
    </citation>
    <scope>NUCLEOTIDE SEQUENCE [LARGE SCALE GENOMIC DNA]</scope>
    <source>
        <strain evidence="3 4">C119</strain>
    </source>
</reference>
<protein>
    <recommendedName>
        <fullName evidence="2">J domain-containing protein</fullName>
    </recommendedName>
</protein>
<dbReference type="GeneID" id="94286187"/>
<dbReference type="Gene3D" id="1.10.287.110">
    <property type="entry name" value="DnaJ domain"/>
    <property type="match status" value="1"/>
</dbReference>
<name>A0A836HEE0_9TRYP</name>
<dbReference type="PROSITE" id="PS00636">
    <property type="entry name" value="DNAJ_1"/>
    <property type="match status" value="1"/>
</dbReference>
<evidence type="ECO:0000259" key="2">
    <source>
        <dbReference type="PROSITE" id="PS50076"/>
    </source>
</evidence>
<dbReference type="InterPro" id="IPR001623">
    <property type="entry name" value="DnaJ_domain"/>
</dbReference>
<evidence type="ECO:0000313" key="3">
    <source>
        <dbReference type="EMBL" id="KAG5489939.1"/>
    </source>
</evidence>
<dbReference type="PRINTS" id="PR00625">
    <property type="entry name" value="JDOMAIN"/>
</dbReference>
<organism evidence="3 4">
    <name type="scientific">Porcisia hertigi</name>
    <dbReference type="NCBI Taxonomy" id="2761500"/>
    <lineage>
        <taxon>Eukaryota</taxon>
        <taxon>Discoba</taxon>
        <taxon>Euglenozoa</taxon>
        <taxon>Kinetoplastea</taxon>
        <taxon>Metakinetoplastina</taxon>
        <taxon>Trypanosomatida</taxon>
        <taxon>Trypanosomatidae</taxon>
        <taxon>Leishmaniinae</taxon>
        <taxon>Porcisia</taxon>
    </lineage>
</organism>
<dbReference type="Proteomes" id="UP000674318">
    <property type="component" value="Unassembled WGS sequence"/>
</dbReference>
<feature type="domain" description="J" evidence="2">
    <location>
        <begin position="218"/>
        <end position="285"/>
    </location>
</feature>
<dbReference type="CDD" id="cd06257">
    <property type="entry name" value="DnaJ"/>
    <property type="match status" value="1"/>
</dbReference>
<dbReference type="Pfam" id="PF00226">
    <property type="entry name" value="DnaJ"/>
    <property type="match status" value="1"/>
</dbReference>
<feature type="region of interest" description="Disordered" evidence="1">
    <location>
        <begin position="1"/>
        <end position="34"/>
    </location>
</feature>
<dbReference type="InterPro" id="IPR050817">
    <property type="entry name" value="DjlA_DnaK_co-chaperone"/>
</dbReference>
<feature type="compositionally biased region" description="Acidic residues" evidence="1">
    <location>
        <begin position="1"/>
        <end position="12"/>
    </location>
</feature>
<dbReference type="KEGG" id="phet:94286187"/>
<dbReference type="RefSeq" id="XP_067752267.1">
    <property type="nucleotide sequence ID" value="XM_067896110.1"/>
</dbReference>